<dbReference type="EMBL" id="BART01016066">
    <property type="protein sequence ID" value="GAG77144.1"/>
    <property type="molecule type" value="Genomic_DNA"/>
</dbReference>
<dbReference type="InterPro" id="IPR029044">
    <property type="entry name" value="Nucleotide-diphossugar_trans"/>
</dbReference>
<evidence type="ECO:0008006" key="2">
    <source>
        <dbReference type="Google" id="ProtNLM"/>
    </source>
</evidence>
<dbReference type="AlphaFoldDB" id="X1A5X7"/>
<dbReference type="SUPFAM" id="SSF53448">
    <property type="entry name" value="Nucleotide-diphospho-sugar transferases"/>
    <property type="match status" value="1"/>
</dbReference>
<accession>X1A5X7</accession>
<evidence type="ECO:0000313" key="1">
    <source>
        <dbReference type="EMBL" id="GAG77144.1"/>
    </source>
</evidence>
<protein>
    <recommendedName>
        <fullName evidence="2">Glycosyltransferase 2-like domain-containing protein</fullName>
    </recommendedName>
</protein>
<reference evidence="1" key="1">
    <citation type="journal article" date="2014" name="Front. Microbiol.">
        <title>High frequency of phylogenetically diverse reductive dehalogenase-homologous genes in deep subseafloor sedimentary metagenomes.</title>
        <authorList>
            <person name="Kawai M."/>
            <person name="Futagami T."/>
            <person name="Toyoda A."/>
            <person name="Takaki Y."/>
            <person name="Nishi S."/>
            <person name="Hori S."/>
            <person name="Arai W."/>
            <person name="Tsubouchi T."/>
            <person name="Morono Y."/>
            <person name="Uchiyama I."/>
            <person name="Ito T."/>
            <person name="Fujiyama A."/>
            <person name="Inagaki F."/>
            <person name="Takami H."/>
        </authorList>
    </citation>
    <scope>NUCLEOTIDE SEQUENCE</scope>
    <source>
        <strain evidence="1">Expedition CK06-06</strain>
    </source>
</reference>
<dbReference type="Gene3D" id="3.90.550.10">
    <property type="entry name" value="Spore Coat Polysaccharide Biosynthesis Protein SpsA, Chain A"/>
    <property type="match status" value="1"/>
</dbReference>
<comment type="caution">
    <text evidence="1">The sequence shown here is derived from an EMBL/GenBank/DDBJ whole genome shotgun (WGS) entry which is preliminary data.</text>
</comment>
<proteinExistence type="predicted"/>
<organism evidence="1">
    <name type="scientific">marine sediment metagenome</name>
    <dbReference type="NCBI Taxonomy" id="412755"/>
    <lineage>
        <taxon>unclassified sequences</taxon>
        <taxon>metagenomes</taxon>
        <taxon>ecological metagenomes</taxon>
    </lineage>
</organism>
<sequence>MEACYGDLVYVRQGDISKTTRYWKSGDFSPQKFYQGWMPPHPAFFVRREAFEKYGLFNTRMGSAADYELMLRFLVRYKLKAAYIPRVLVHMRTGGVSNASLANRIQANRKDREAWEVNGLRPYPWTLWAKPLRKVGQWVKRPR</sequence>
<name>X1A5X7_9ZZZZ</name>
<gene>
    <name evidence="1" type="ORF">S01H4_31016</name>
</gene>